<dbReference type="STRING" id="526218.Sterm_0642"/>
<evidence type="ECO:0000313" key="1">
    <source>
        <dbReference type="EMBL" id="ACZ07515.1"/>
    </source>
</evidence>
<organism evidence="1 2">
    <name type="scientific">Sebaldella termitidis (strain ATCC 33386 / NCTC 11300)</name>
    <dbReference type="NCBI Taxonomy" id="526218"/>
    <lineage>
        <taxon>Bacteria</taxon>
        <taxon>Fusobacteriati</taxon>
        <taxon>Fusobacteriota</taxon>
        <taxon>Fusobacteriia</taxon>
        <taxon>Fusobacteriales</taxon>
        <taxon>Leptotrichiaceae</taxon>
        <taxon>Sebaldella</taxon>
    </lineage>
</organism>
<dbReference type="AlphaFoldDB" id="D1AP41"/>
<dbReference type="HOGENOM" id="CLU_141580_0_0_0"/>
<dbReference type="EMBL" id="CP001739">
    <property type="protein sequence ID" value="ACZ07515.1"/>
    <property type="molecule type" value="Genomic_DNA"/>
</dbReference>
<evidence type="ECO:0000313" key="2">
    <source>
        <dbReference type="Proteomes" id="UP000000845"/>
    </source>
</evidence>
<dbReference type="Proteomes" id="UP000000845">
    <property type="component" value="Chromosome"/>
</dbReference>
<reference evidence="2" key="1">
    <citation type="submission" date="2009-09" db="EMBL/GenBank/DDBJ databases">
        <title>The complete chromosome of Sebaldella termitidis ATCC 33386.</title>
        <authorList>
            <consortium name="US DOE Joint Genome Institute (JGI-PGF)"/>
            <person name="Lucas S."/>
            <person name="Copeland A."/>
            <person name="Lapidus A."/>
            <person name="Glavina del Rio T."/>
            <person name="Dalin E."/>
            <person name="Tice H."/>
            <person name="Bruce D."/>
            <person name="Goodwin L."/>
            <person name="Pitluck S."/>
            <person name="Kyrpides N."/>
            <person name="Mavromatis K."/>
            <person name="Ivanova N."/>
            <person name="Mikhailova N."/>
            <person name="Sims D."/>
            <person name="Meincke L."/>
            <person name="Brettin T."/>
            <person name="Detter J.C."/>
            <person name="Han C."/>
            <person name="Larimer F."/>
            <person name="Land M."/>
            <person name="Hauser L."/>
            <person name="Markowitz V."/>
            <person name="Cheng J.F."/>
            <person name="Hugenholtz P."/>
            <person name="Woyke T."/>
            <person name="Wu D."/>
            <person name="Eisen J.A."/>
        </authorList>
    </citation>
    <scope>NUCLEOTIDE SEQUENCE [LARGE SCALE GENOMIC DNA]</scope>
    <source>
        <strain evidence="2">ATCC 33386 / NCTC 11300</strain>
    </source>
</reference>
<dbReference type="RefSeq" id="WP_012860111.1">
    <property type="nucleotide sequence ID" value="NC_013517.1"/>
</dbReference>
<protein>
    <submittedName>
        <fullName evidence="1">Uncharacterized protein</fullName>
    </submittedName>
</protein>
<keyword evidence="2" id="KW-1185">Reference proteome</keyword>
<proteinExistence type="predicted"/>
<gene>
    <name evidence="1" type="ordered locus">Sterm_0642</name>
</gene>
<name>D1AP41_SEBTE</name>
<dbReference type="KEGG" id="str:Sterm_0642"/>
<reference evidence="1 2" key="2">
    <citation type="journal article" date="2010" name="Stand. Genomic Sci.">
        <title>Complete genome sequence of Sebaldella termitidis type strain (NCTC 11300).</title>
        <authorList>
            <person name="Harmon-Smith M."/>
            <person name="Celia L."/>
            <person name="Chertkov O."/>
            <person name="Lapidus A."/>
            <person name="Copeland A."/>
            <person name="Glavina Del Rio T."/>
            <person name="Nolan M."/>
            <person name="Lucas S."/>
            <person name="Tice H."/>
            <person name="Cheng J.F."/>
            <person name="Han C."/>
            <person name="Detter J.C."/>
            <person name="Bruce D."/>
            <person name="Goodwin L."/>
            <person name="Pitluck S."/>
            <person name="Pati A."/>
            <person name="Liolios K."/>
            <person name="Ivanova N."/>
            <person name="Mavromatis K."/>
            <person name="Mikhailova N."/>
            <person name="Chen A."/>
            <person name="Palaniappan K."/>
            <person name="Land M."/>
            <person name="Hauser L."/>
            <person name="Chang Y.J."/>
            <person name="Jeffries C.D."/>
            <person name="Brettin T."/>
            <person name="Goker M."/>
            <person name="Beck B."/>
            <person name="Bristow J."/>
            <person name="Eisen J.A."/>
            <person name="Markowitz V."/>
            <person name="Hugenholtz P."/>
            <person name="Kyrpides N.C."/>
            <person name="Klenk H.P."/>
            <person name="Chen F."/>
        </authorList>
    </citation>
    <scope>NUCLEOTIDE SEQUENCE [LARGE SCALE GENOMIC DNA]</scope>
    <source>
        <strain evidence="2">ATCC 33386 / NCTC 11300</strain>
    </source>
</reference>
<accession>D1AP41</accession>
<sequence length="144" mass="16789">MKRQAVNPSAVDAMAARTQNKAASLIQKIGRGKRNLKVELSRGNMKYLAKLVKEMKKQMLPYEKQASNVFTFLNYLEKEAQSKSKKITLTLSYEELDFLKMQVRESTKAVEELKQNLKWHNMIKKIVYGLLVKQNKYFLEELSK</sequence>
<dbReference type="eggNOG" id="ENOG50336WN">
    <property type="taxonomic scope" value="Bacteria"/>
</dbReference>